<dbReference type="EMBL" id="AECZ01000002">
    <property type="protein sequence ID" value="EFL52702.1"/>
    <property type="molecule type" value="Genomic_DNA"/>
</dbReference>
<comment type="catalytic activity">
    <reaction evidence="1">
        <text>a 4-O-methyl-thymidine in DNA + L-cysteinyl-[protein] = a thymidine in DNA + S-methyl-L-cysteinyl-[protein]</text>
        <dbReference type="Rhea" id="RHEA:53428"/>
        <dbReference type="Rhea" id="RHEA-COMP:10131"/>
        <dbReference type="Rhea" id="RHEA-COMP:10132"/>
        <dbReference type="Rhea" id="RHEA-COMP:13555"/>
        <dbReference type="Rhea" id="RHEA-COMP:13556"/>
        <dbReference type="ChEBI" id="CHEBI:29950"/>
        <dbReference type="ChEBI" id="CHEBI:82612"/>
        <dbReference type="ChEBI" id="CHEBI:137386"/>
        <dbReference type="ChEBI" id="CHEBI:137387"/>
        <dbReference type="EC" id="2.1.1.63"/>
    </reaction>
</comment>
<dbReference type="Pfam" id="PF01035">
    <property type="entry name" value="DNA_binding_1"/>
    <property type="match status" value="1"/>
</dbReference>
<evidence type="ECO:0000256" key="4">
    <source>
        <dbReference type="ARBA" id="ARBA00022603"/>
    </source>
</evidence>
<dbReference type="Gene3D" id="1.10.10.10">
    <property type="entry name" value="Winged helix-like DNA-binding domain superfamily/Winged helix DNA-binding domain"/>
    <property type="match status" value="1"/>
</dbReference>
<dbReference type="OrthoDB" id="9802228at2"/>
<dbReference type="GO" id="GO:0003908">
    <property type="term" value="F:methylated-DNA-[protein]-cysteine S-methyltransferase activity"/>
    <property type="evidence" value="ECO:0007669"/>
    <property type="project" value="UniProtKB-EC"/>
</dbReference>
<keyword evidence="4 10" id="KW-0489">Methyltransferase</keyword>
<reference evidence="10 11" key="1">
    <citation type="submission" date="2010-08" db="EMBL/GenBank/DDBJ databases">
        <title>The draft genome of Desulfovibrio fructosovorans JJ.</title>
        <authorList>
            <consortium name="US DOE Joint Genome Institute (JGI-PGF)"/>
            <person name="Lucas S."/>
            <person name="Copeland A."/>
            <person name="Lapidus A."/>
            <person name="Cheng J.-F."/>
            <person name="Bruce D."/>
            <person name="Goodwin L."/>
            <person name="Pitluck S."/>
            <person name="Land M.L."/>
            <person name="Hauser L."/>
            <person name="Chang Y.-J."/>
            <person name="Jeffries C."/>
            <person name="Wall J.D."/>
            <person name="Stahl D.A."/>
            <person name="Arkin A.P."/>
            <person name="Dehal P."/>
            <person name="Stolyar S.M."/>
            <person name="Hazen T.C."/>
            <person name="Woyke T.J."/>
        </authorList>
    </citation>
    <scope>NUCLEOTIDE SEQUENCE [LARGE SCALE GENOMIC DNA]</scope>
    <source>
        <strain evidence="10 11">JJ</strain>
    </source>
</reference>
<dbReference type="SUPFAM" id="SSF46767">
    <property type="entry name" value="Methylated DNA-protein cysteine methyltransferase, C-terminal domain"/>
    <property type="match status" value="1"/>
</dbReference>
<evidence type="ECO:0000256" key="5">
    <source>
        <dbReference type="ARBA" id="ARBA00022679"/>
    </source>
</evidence>
<feature type="domain" description="Methylated-DNA-[protein]-cysteine S-methyltransferase DNA binding" evidence="9">
    <location>
        <begin position="78"/>
        <end position="158"/>
    </location>
</feature>
<dbReference type="PANTHER" id="PTHR10815">
    <property type="entry name" value="METHYLATED-DNA--PROTEIN-CYSTEINE METHYLTRANSFERASE"/>
    <property type="match status" value="1"/>
</dbReference>
<dbReference type="CDD" id="cd06445">
    <property type="entry name" value="ATase"/>
    <property type="match status" value="1"/>
</dbReference>
<dbReference type="EC" id="2.1.1.63" evidence="3"/>
<evidence type="ECO:0000256" key="3">
    <source>
        <dbReference type="ARBA" id="ARBA00011918"/>
    </source>
</evidence>
<name>E1JRT3_SOLFR</name>
<dbReference type="eggNOG" id="COG0350">
    <property type="taxonomic scope" value="Bacteria"/>
</dbReference>
<dbReference type="NCBIfam" id="TIGR00589">
    <property type="entry name" value="ogt"/>
    <property type="match status" value="1"/>
</dbReference>
<keyword evidence="6" id="KW-0227">DNA damage</keyword>
<evidence type="ECO:0000256" key="6">
    <source>
        <dbReference type="ARBA" id="ARBA00022763"/>
    </source>
</evidence>
<evidence type="ECO:0000313" key="10">
    <source>
        <dbReference type="EMBL" id="EFL52702.1"/>
    </source>
</evidence>
<evidence type="ECO:0000256" key="7">
    <source>
        <dbReference type="ARBA" id="ARBA00023204"/>
    </source>
</evidence>
<keyword evidence="11" id="KW-1185">Reference proteome</keyword>
<protein>
    <recommendedName>
        <fullName evidence="3">methylated-DNA--[protein]-cysteine S-methyltransferase</fullName>
        <ecNumber evidence="3">2.1.1.63</ecNumber>
    </recommendedName>
</protein>
<evidence type="ECO:0000256" key="1">
    <source>
        <dbReference type="ARBA" id="ARBA00001286"/>
    </source>
</evidence>
<dbReference type="STRING" id="596151.DesfrDRAFT_0332"/>
<dbReference type="GO" id="GO:0006281">
    <property type="term" value="P:DNA repair"/>
    <property type="evidence" value="ECO:0007669"/>
    <property type="project" value="UniProtKB-KW"/>
</dbReference>
<evidence type="ECO:0000313" key="11">
    <source>
        <dbReference type="Proteomes" id="UP000006250"/>
    </source>
</evidence>
<sequence length="158" mass="16820">MSSPSPTLSEMCVAKPLALGIEWGGGEVLKLRLMWSEGQEPSLATPAGEALQAALGRYVAGKEPDWPELPLSWRGVSDFSRQVLNALTRVPLGQKVSYGWLAARVGRPKAARAVGRVMAANPFPLLIPCHRVVGSSGALVGFGPGVDMKKYLLQREGA</sequence>
<dbReference type="RefSeq" id="WP_005990478.1">
    <property type="nucleotide sequence ID" value="NZ_AECZ01000002.1"/>
</dbReference>
<dbReference type="InterPro" id="IPR001497">
    <property type="entry name" value="MethylDNA_cys_MeTrfase_AS"/>
</dbReference>
<dbReference type="PROSITE" id="PS00374">
    <property type="entry name" value="MGMT"/>
    <property type="match status" value="1"/>
</dbReference>
<dbReference type="InterPro" id="IPR036388">
    <property type="entry name" value="WH-like_DNA-bd_sf"/>
</dbReference>
<comment type="catalytic activity">
    <reaction evidence="8">
        <text>a 6-O-methyl-2'-deoxyguanosine in DNA + L-cysteinyl-[protein] = S-methyl-L-cysteinyl-[protein] + a 2'-deoxyguanosine in DNA</text>
        <dbReference type="Rhea" id="RHEA:24000"/>
        <dbReference type="Rhea" id="RHEA-COMP:10131"/>
        <dbReference type="Rhea" id="RHEA-COMP:10132"/>
        <dbReference type="Rhea" id="RHEA-COMP:11367"/>
        <dbReference type="Rhea" id="RHEA-COMP:11368"/>
        <dbReference type="ChEBI" id="CHEBI:29950"/>
        <dbReference type="ChEBI" id="CHEBI:82612"/>
        <dbReference type="ChEBI" id="CHEBI:85445"/>
        <dbReference type="ChEBI" id="CHEBI:85448"/>
        <dbReference type="EC" id="2.1.1.63"/>
    </reaction>
</comment>
<keyword evidence="5 10" id="KW-0808">Transferase</keyword>
<accession>E1JRT3</accession>
<dbReference type="InterPro" id="IPR014048">
    <property type="entry name" value="MethylDNA_cys_MeTrfase_DNA-bd"/>
</dbReference>
<evidence type="ECO:0000259" key="9">
    <source>
        <dbReference type="Pfam" id="PF01035"/>
    </source>
</evidence>
<proteinExistence type="inferred from homology"/>
<dbReference type="AlphaFoldDB" id="E1JRT3"/>
<organism evidence="10 11">
    <name type="scientific">Solidesulfovibrio fructosivorans JJ]</name>
    <dbReference type="NCBI Taxonomy" id="596151"/>
    <lineage>
        <taxon>Bacteria</taxon>
        <taxon>Pseudomonadati</taxon>
        <taxon>Thermodesulfobacteriota</taxon>
        <taxon>Desulfovibrionia</taxon>
        <taxon>Desulfovibrionales</taxon>
        <taxon>Desulfovibrionaceae</taxon>
        <taxon>Solidesulfovibrio</taxon>
    </lineage>
</organism>
<comment type="similarity">
    <text evidence="2">Belongs to the MGMT family.</text>
</comment>
<dbReference type="GO" id="GO:0032259">
    <property type="term" value="P:methylation"/>
    <property type="evidence" value="ECO:0007669"/>
    <property type="project" value="UniProtKB-KW"/>
</dbReference>
<evidence type="ECO:0000256" key="2">
    <source>
        <dbReference type="ARBA" id="ARBA00008711"/>
    </source>
</evidence>
<dbReference type="PANTHER" id="PTHR10815:SF13">
    <property type="entry name" value="METHYLATED-DNA--PROTEIN-CYSTEINE METHYLTRANSFERASE"/>
    <property type="match status" value="1"/>
</dbReference>
<evidence type="ECO:0000256" key="8">
    <source>
        <dbReference type="ARBA" id="ARBA00049348"/>
    </source>
</evidence>
<dbReference type="FunFam" id="1.10.10.10:FF:000214">
    <property type="entry name" value="Methylated-DNA--protein-cysteine methyltransferase"/>
    <property type="match status" value="1"/>
</dbReference>
<comment type="caution">
    <text evidence="10">The sequence shown here is derived from an EMBL/GenBank/DDBJ whole genome shotgun (WGS) entry which is preliminary data.</text>
</comment>
<dbReference type="Proteomes" id="UP000006250">
    <property type="component" value="Unassembled WGS sequence"/>
</dbReference>
<gene>
    <name evidence="10" type="ORF">DesfrDRAFT_0332</name>
</gene>
<keyword evidence="7" id="KW-0234">DNA repair</keyword>
<dbReference type="InterPro" id="IPR036217">
    <property type="entry name" value="MethylDNA_cys_MeTrfase_DNAb"/>
</dbReference>